<comment type="caution">
    <text evidence="7">The sequence shown here is derived from an EMBL/GenBank/DDBJ whole genome shotgun (WGS) entry which is preliminary data.</text>
</comment>
<keyword evidence="1" id="KW-0436">Ligase</keyword>
<dbReference type="SUPFAM" id="SSF56059">
    <property type="entry name" value="Glutathione synthetase ATP-binding domain-like"/>
    <property type="match status" value="1"/>
</dbReference>
<dbReference type="Proteomes" id="UP000029733">
    <property type="component" value="Unassembled WGS sequence"/>
</dbReference>
<dbReference type="SUPFAM" id="SSF52440">
    <property type="entry name" value="PreATP-grasp domain"/>
    <property type="match status" value="1"/>
</dbReference>
<dbReference type="GO" id="GO:0016874">
    <property type="term" value="F:ligase activity"/>
    <property type="evidence" value="ECO:0007669"/>
    <property type="project" value="UniProtKB-KW"/>
</dbReference>
<evidence type="ECO:0000256" key="4">
    <source>
        <dbReference type="ARBA" id="ARBA00022840"/>
    </source>
</evidence>
<protein>
    <submittedName>
        <fullName evidence="7">Glutathionylspermidine synthase family protein</fullName>
    </submittedName>
</protein>
<dbReference type="GO" id="GO:0005524">
    <property type="term" value="F:ATP binding"/>
    <property type="evidence" value="ECO:0007669"/>
    <property type="project" value="UniProtKB-KW"/>
</dbReference>
<evidence type="ECO:0000313" key="8">
    <source>
        <dbReference type="Proteomes" id="UP000029733"/>
    </source>
</evidence>
<dbReference type="AlphaFoldDB" id="A0A4U8TCP7"/>
<dbReference type="RefSeq" id="WP_034353929.1">
    <property type="nucleotide sequence ID" value="NZ_JRPR02000001.1"/>
</dbReference>
<keyword evidence="8" id="KW-1185">Reference proteome</keyword>
<dbReference type="STRING" id="1677920.LS71_03930"/>
<keyword evidence="2" id="KW-0479">Metal-binding</keyword>
<evidence type="ECO:0000313" key="7">
    <source>
        <dbReference type="EMBL" id="TLD97731.1"/>
    </source>
</evidence>
<evidence type="ECO:0000256" key="2">
    <source>
        <dbReference type="ARBA" id="ARBA00022723"/>
    </source>
</evidence>
<evidence type="ECO:0000259" key="6">
    <source>
        <dbReference type="Pfam" id="PF03738"/>
    </source>
</evidence>
<organism evidence="7 8">
    <name type="scientific">Helicobacter jaachi</name>
    <dbReference type="NCBI Taxonomy" id="1677920"/>
    <lineage>
        <taxon>Bacteria</taxon>
        <taxon>Pseudomonadati</taxon>
        <taxon>Campylobacterota</taxon>
        <taxon>Epsilonproteobacteria</taxon>
        <taxon>Campylobacterales</taxon>
        <taxon>Helicobacteraceae</taxon>
        <taxon>Helicobacter</taxon>
    </lineage>
</organism>
<dbReference type="Pfam" id="PF03738">
    <property type="entry name" value="GSP_synth"/>
    <property type="match status" value="1"/>
</dbReference>
<evidence type="ECO:0000256" key="5">
    <source>
        <dbReference type="ARBA" id="ARBA00022842"/>
    </source>
</evidence>
<proteinExistence type="predicted"/>
<dbReference type="InterPro" id="IPR005494">
    <property type="entry name" value="GSPS_pre-ATP-grasp-like_dom"/>
</dbReference>
<keyword evidence="4" id="KW-0067">ATP-binding</keyword>
<keyword evidence="3" id="KW-0547">Nucleotide-binding</keyword>
<dbReference type="Gene3D" id="3.30.1490.330">
    <property type="match status" value="1"/>
</dbReference>
<feature type="domain" description="Glutathionylspermidine synthase pre-ATP-grasp-like" evidence="6">
    <location>
        <begin position="12"/>
        <end position="394"/>
    </location>
</feature>
<keyword evidence="5" id="KW-0460">Magnesium</keyword>
<gene>
    <name evidence="7" type="ORF">LS71_003080</name>
</gene>
<name>A0A4U8TCP7_9HELI</name>
<dbReference type="InterPro" id="IPR016185">
    <property type="entry name" value="PreATP-grasp_dom_sf"/>
</dbReference>
<accession>A0A4U8TCP7</accession>
<dbReference type="GO" id="GO:0046872">
    <property type="term" value="F:metal ion binding"/>
    <property type="evidence" value="ECO:0007669"/>
    <property type="project" value="UniProtKB-KW"/>
</dbReference>
<evidence type="ECO:0000256" key="3">
    <source>
        <dbReference type="ARBA" id="ARBA00022741"/>
    </source>
</evidence>
<sequence>MKLSTLSVPNNAALESMGLQWHTDSDNSAYVSDELIHITQDEAEAFYEAGNTLYDMYVEAGEYVIEHDLFFELDIPPSLIGAIKQSWEEDIHWHLYGRFDLAGGLNGKPIKLLEFNADTPTMLYESALLQWAILKYNHLDESAQFNNIHNALSDNFKRLITLSEDVSRFDELYEGWGILFSSMTDSIEDITTTRFLEYIARESGFRSEFAPIDKVSFSASEGVSFEGVNYEFLFKLIPWENVAIDEPELALLMSEMMQNHNTIFLNPAYTLLFQSKRMLKILWDLFPNHPLLLPASFEPLADSMLPFHKQVCKPAFGREGANVAISDVQGNIIESKEGIYTNHKPLYQAFYELNGHNGAFYQPNVFFAYESCGLGFRKGGLIIDNFSKFVSHCID</sequence>
<reference evidence="7 8" key="1">
    <citation type="journal article" date="2014" name="Genome Announc.">
        <title>Draft genome sequences of eight enterohepatic helicobacter species isolated from both laboratory and wild rodents.</title>
        <authorList>
            <person name="Sheh A."/>
            <person name="Shen Z."/>
            <person name="Fox J.G."/>
        </authorList>
    </citation>
    <scope>NUCLEOTIDE SEQUENCE [LARGE SCALE GENOMIC DNA]</scope>
    <source>
        <strain evidence="7 8">MIT 09-6949</strain>
    </source>
</reference>
<dbReference type="EMBL" id="JRPR02000001">
    <property type="protein sequence ID" value="TLD97731.1"/>
    <property type="molecule type" value="Genomic_DNA"/>
</dbReference>
<evidence type="ECO:0000256" key="1">
    <source>
        <dbReference type="ARBA" id="ARBA00022598"/>
    </source>
</evidence>
<dbReference type="OrthoDB" id="9765517at2"/>